<comment type="function">
    <text evidence="8">Transmembrane transporter that exports citrate across the cell membrane.</text>
</comment>
<dbReference type="GO" id="GO:0005886">
    <property type="term" value="C:plasma membrane"/>
    <property type="evidence" value="ECO:0007669"/>
    <property type="project" value="TreeGrafter"/>
</dbReference>
<dbReference type="SUPFAM" id="SSF103473">
    <property type="entry name" value="MFS general substrate transporter"/>
    <property type="match status" value="1"/>
</dbReference>
<feature type="transmembrane region" description="Helical" evidence="11">
    <location>
        <begin position="194"/>
        <end position="213"/>
    </location>
</feature>
<comment type="caution">
    <text evidence="13">The sequence shown here is derived from an EMBL/GenBank/DDBJ whole genome shotgun (WGS) entry which is preliminary data.</text>
</comment>
<reference evidence="13 14" key="1">
    <citation type="submission" date="2013-03" db="EMBL/GenBank/DDBJ databases">
        <title>The Genome Sequence of Capronia epimyces CBS 606.96.</title>
        <authorList>
            <consortium name="The Broad Institute Genomics Platform"/>
            <person name="Cuomo C."/>
            <person name="de Hoog S."/>
            <person name="Gorbushina A."/>
            <person name="Walker B."/>
            <person name="Young S.K."/>
            <person name="Zeng Q."/>
            <person name="Gargeya S."/>
            <person name="Fitzgerald M."/>
            <person name="Haas B."/>
            <person name="Abouelleil A."/>
            <person name="Allen A.W."/>
            <person name="Alvarado L."/>
            <person name="Arachchi H.M."/>
            <person name="Berlin A.M."/>
            <person name="Chapman S.B."/>
            <person name="Gainer-Dewar J."/>
            <person name="Goldberg J."/>
            <person name="Griggs A."/>
            <person name="Gujja S."/>
            <person name="Hansen M."/>
            <person name="Howarth C."/>
            <person name="Imamovic A."/>
            <person name="Ireland A."/>
            <person name="Larimer J."/>
            <person name="McCowan C."/>
            <person name="Murphy C."/>
            <person name="Pearson M."/>
            <person name="Poon T.W."/>
            <person name="Priest M."/>
            <person name="Roberts A."/>
            <person name="Saif S."/>
            <person name="Shea T."/>
            <person name="Sisk P."/>
            <person name="Sykes S."/>
            <person name="Wortman J."/>
            <person name="Nusbaum C."/>
            <person name="Birren B."/>
        </authorList>
    </citation>
    <scope>NUCLEOTIDE SEQUENCE [LARGE SCALE GENOMIC DNA]</scope>
    <source>
        <strain evidence="13 14">CBS 606.96</strain>
    </source>
</reference>
<accession>W9XVX1</accession>
<feature type="transmembrane region" description="Helical" evidence="11">
    <location>
        <begin position="417"/>
        <end position="434"/>
    </location>
</feature>
<name>W9XVX1_9EURO</name>
<dbReference type="PANTHER" id="PTHR23502">
    <property type="entry name" value="MAJOR FACILITATOR SUPERFAMILY"/>
    <property type="match status" value="1"/>
</dbReference>
<feature type="region of interest" description="Disordered" evidence="10">
    <location>
        <begin position="372"/>
        <end position="405"/>
    </location>
</feature>
<dbReference type="Gene3D" id="1.20.1720.10">
    <property type="entry name" value="Multidrug resistance protein D"/>
    <property type="match status" value="1"/>
</dbReference>
<feature type="transmembrane region" description="Helical" evidence="11">
    <location>
        <begin position="297"/>
        <end position="318"/>
    </location>
</feature>
<evidence type="ECO:0000256" key="9">
    <source>
        <dbReference type="ARBA" id="ARBA00074746"/>
    </source>
</evidence>
<dbReference type="STRING" id="1182542.W9XVX1"/>
<dbReference type="PANTHER" id="PTHR23502:SF51">
    <property type="entry name" value="QUINIDINE RESISTANCE PROTEIN 1-RELATED"/>
    <property type="match status" value="1"/>
</dbReference>
<evidence type="ECO:0000256" key="2">
    <source>
        <dbReference type="ARBA" id="ARBA00022448"/>
    </source>
</evidence>
<protein>
    <recommendedName>
        <fullName evidence="9">Citrate exporter 1</fullName>
    </recommendedName>
</protein>
<dbReference type="FunFam" id="1.20.1720.10:FF:000009">
    <property type="entry name" value="MFS multidrug transporter"/>
    <property type="match status" value="1"/>
</dbReference>
<dbReference type="FunFam" id="1.20.1250.20:FF:000172">
    <property type="entry name" value="MFS multidrug resistance transporter"/>
    <property type="match status" value="1"/>
</dbReference>
<comment type="catalytic activity">
    <reaction evidence="7">
        <text>citrate(in) = citrate(out)</text>
        <dbReference type="Rhea" id="RHEA:33183"/>
        <dbReference type="ChEBI" id="CHEBI:16947"/>
    </reaction>
</comment>
<keyword evidence="14" id="KW-1185">Reference proteome</keyword>
<evidence type="ECO:0000256" key="1">
    <source>
        <dbReference type="ARBA" id="ARBA00004141"/>
    </source>
</evidence>
<feature type="transmembrane region" description="Helical" evidence="11">
    <location>
        <begin position="134"/>
        <end position="151"/>
    </location>
</feature>
<evidence type="ECO:0000256" key="8">
    <source>
        <dbReference type="ARBA" id="ARBA00057034"/>
    </source>
</evidence>
<feature type="compositionally biased region" description="Basic and acidic residues" evidence="10">
    <location>
        <begin position="372"/>
        <end position="382"/>
    </location>
</feature>
<feature type="compositionally biased region" description="Acidic residues" evidence="10">
    <location>
        <begin position="396"/>
        <end position="405"/>
    </location>
</feature>
<dbReference type="OrthoDB" id="440553at2759"/>
<keyword evidence="4 11" id="KW-1133">Transmembrane helix</keyword>
<dbReference type="InterPro" id="IPR011701">
    <property type="entry name" value="MFS"/>
</dbReference>
<gene>
    <name evidence="13" type="ORF">A1O3_05393</name>
</gene>
<keyword evidence="2" id="KW-0813">Transport</keyword>
<evidence type="ECO:0000256" key="5">
    <source>
        <dbReference type="ARBA" id="ARBA00023136"/>
    </source>
</evidence>
<comment type="subcellular location">
    <subcellularLocation>
        <location evidence="1">Membrane</location>
        <topology evidence="1">Multi-pass membrane protein</topology>
    </subcellularLocation>
</comment>
<dbReference type="HOGENOM" id="CLU_008455_8_4_1"/>
<feature type="transmembrane region" description="Helical" evidence="11">
    <location>
        <begin position="157"/>
        <end position="182"/>
    </location>
</feature>
<evidence type="ECO:0000256" key="3">
    <source>
        <dbReference type="ARBA" id="ARBA00022692"/>
    </source>
</evidence>
<evidence type="ECO:0000259" key="12">
    <source>
        <dbReference type="PROSITE" id="PS50850"/>
    </source>
</evidence>
<sequence>MPPNEEKEKQAVIDSSAVGPDLEPGTGLASGVGPDLEPGTVASGAGPGLDNARLEPYSIYGRKAKWFLVAMVALAGFFSPLPANIYFPAMPTLATVFDVSVESINLTVTIYLVMQGISPMLWGPLSDRLGRRPMFLICLTILVASCIGLALTPPSAFWLFLLLRALQAGGCASTIALGSGVIGDISTPEERGGYFGMFNLGPMLAPCIGPALGGALSDHLGWRSIFWFLAAFAAACFVLMACFLPETMRALVGNGSVAPPNAIYRPLIPVVHQGTIEPDSLPNFKAHRPSVNPLKLFLYKDILLTLSYTGIVYAVNYTVTATISTTFADIYPYLSDTSIGLCYLATGGGMILGSTLTGQMLDREYRRIRQTWTRDRDREREQGAGVASASTKNENDNENGNDNDNDDFPIEMARLRTMPVFLLIFVACVLAWGWCLQHKVSIAGPLVLQIIFHIPYNQAMYAWSVL</sequence>
<feature type="transmembrane region" description="Helical" evidence="11">
    <location>
        <begin position="66"/>
        <end position="87"/>
    </location>
</feature>
<evidence type="ECO:0000256" key="11">
    <source>
        <dbReference type="SAM" id="Phobius"/>
    </source>
</evidence>
<feature type="compositionally biased region" description="Basic and acidic residues" evidence="10">
    <location>
        <begin position="1"/>
        <end position="11"/>
    </location>
</feature>
<proteinExistence type="predicted"/>
<dbReference type="Pfam" id="PF07690">
    <property type="entry name" value="MFS_1"/>
    <property type="match status" value="1"/>
</dbReference>
<keyword evidence="3 11" id="KW-0812">Transmembrane</keyword>
<evidence type="ECO:0000256" key="4">
    <source>
        <dbReference type="ARBA" id="ARBA00022989"/>
    </source>
</evidence>
<dbReference type="GO" id="GO:0140115">
    <property type="term" value="P:export across plasma membrane"/>
    <property type="evidence" value="ECO:0007669"/>
    <property type="project" value="UniProtKB-ARBA"/>
</dbReference>
<evidence type="ECO:0000313" key="14">
    <source>
        <dbReference type="Proteomes" id="UP000019478"/>
    </source>
</evidence>
<evidence type="ECO:0000256" key="7">
    <source>
        <dbReference type="ARBA" id="ARBA00051015"/>
    </source>
</evidence>
<evidence type="ECO:0000256" key="10">
    <source>
        <dbReference type="SAM" id="MobiDB-lite"/>
    </source>
</evidence>
<dbReference type="GeneID" id="19169507"/>
<keyword evidence="5 11" id="KW-0472">Membrane</keyword>
<keyword evidence="6" id="KW-0325">Glycoprotein</keyword>
<evidence type="ECO:0000256" key="6">
    <source>
        <dbReference type="ARBA" id="ARBA00023180"/>
    </source>
</evidence>
<evidence type="ECO:0000313" key="13">
    <source>
        <dbReference type="EMBL" id="EXJ84722.1"/>
    </source>
</evidence>
<dbReference type="eggNOG" id="KOG0255">
    <property type="taxonomic scope" value="Eukaryota"/>
</dbReference>
<dbReference type="InterPro" id="IPR036259">
    <property type="entry name" value="MFS_trans_sf"/>
</dbReference>
<feature type="transmembrane region" description="Helical" evidence="11">
    <location>
        <begin position="338"/>
        <end position="361"/>
    </location>
</feature>
<feature type="transmembrane region" description="Helical" evidence="11">
    <location>
        <begin position="225"/>
        <end position="244"/>
    </location>
</feature>
<dbReference type="Proteomes" id="UP000019478">
    <property type="component" value="Unassembled WGS sequence"/>
</dbReference>
<dbReference type="EMBL" id="AMGY01000004">
    <property type="protein sequence ID" value="EXJ84722.1"/>
    <property type="molecule type" value="Genomic_DNA"/>
</dbReference>
<feature type="region of interest" description="Disordered" evidence="10">
    <location>
        <begin position="1"/>
        <end position="47"/>
    </location>
</feature>
<organism evidence="13 14">
    <name type="scientific">Capronia epimyces CBS 606.96</name>
    <dbReference type="NCBI Taxonomy" id="1182542"/>
    <lineage>
        <taxon>Eukaryota</taxon>
        <taxon>Fungi</taxon>
        <taxon>Dikarya</taxon>
        <taxon>Ascomycota</taxon>
        <taxon>Pezizomycotina</taxon>
        <taxon>Eurotiomycetes</taxon>
        <taxon>Chaetothyriomycetidae</taxon>
        <taxon>Chaetothyriales</taxon>
        <taxon>Herpotrichiellaceae</taxon>
        <taxon>Capronia</taxon>
    </lineage>
</organism>
<dbReference type="RefSeq" id="XP_007733707.1">
    <property type="nucleotide sequence ID" value="XM_007735517.1"/>
</dbReference>
<feature type="domain" description="Major facilitator superfamily (MFS) profile" evidence="12">
    <location>
        <begin position="68"/>
        <end position="466"/>
    </location>
</feature>
<dbReference type="GO" id="GO:0015137">
    <property type="term" value="F:citrate transmembrane transporter activity"/>
    <property type="evidence" value="ECO:0007669"/>
    <property type="project" value="UniProtKB-ARBA"/>
</dbReference>
<dbReference type="PROSITE" id="PS50850">
    <property type="entry name" value="MFS"/>
    <property type="match status" value="1"/>
</dbReference>
<dbReference type="AlphaFoldDB" id="W9XVX1"/>
<dbReference type="InterPro" id="IPR020846">
    <property type="entry name" value="MFS_dom"/>
</dbReference>